<keyword evidence="4 5" id="KW-0804">Transcription</keyword>
<dbReference type="InterPro" id="IPR002571">
    <property type="entry name" value="HrcA"/>
</dbReference>
<protein>
    <recommendedName>
        <fullName evidence="5">Heat-inducible transcription repressor HrcA</fullName>
    </recommendedName>
</protein>
<dbReference type="InterPro" id="IPR036388">
    <property type="entry name" value="WH-like_DNA-bd_sf"/>
</dbReference>
<dbReference type="RefSeq" id="WP_268062202.1">
    <property type="nucleotide sequence ID" value="NZ_JAPQFJ010000015.1"/>
</dbReference>
<dbReference type="Pfam" id="PF01628">
    <property type="entry name" value="HrcA"/>
    <property type="match status" value="1"/>
</dbReference>
<dbReference type="PANTHER" id="PTHR34824">
    <property type="entry name" value="HEAT-INDUCIBLE TRANSCRIPTION REPRESSOR HRCA"/>
    <property type="match status" value="1"/>
</dbReference>
<evidence type="ECO:0000256" key="3">
    <source>
        <dbReference type="ARBA" id="ARBA00023016"/>
    </source>
</evidence>
<keyword evidence="2 5" id="KW-0805">Transcription regulation</keyword>
<evidence type="ECO:0000313" key="8">
    <source>
        <dbReference type="Proteomes" id="UP001144612"/>
    </source>
</evidence>
<dbReference type="EMBL" id="JAPQFJ010000015">
    <property type="protein sequence ID" value="MCY6959709.1"/>
    <property type="molecule type" value="Genomic_DNA"/>
</dbReference>
<keyword evidence="3 5" id="KW-0346">Stress response</keyword>
<reference evidence="7" key="1">
    <citation type="submission" date="2022-12" db="EMBL/GenBank/DDBJ databases">
        <title>Clostridium sp. nov., isolated from industrial wastewater.</title>
        <authorList>
            <person name="Jiayan W."/>
        </authorList>
    </citation>
    <scope>NUCLEOTIDE SEQUENCE</scope>
    <source>
        <strain evidence="7">ZC22-4</strain>
    </source>
</reference>
<comment type="function">
    <text evidence="5">Negative regulator of class I heat shock genes (grpE-dnaK-dnaJ and groELS operons). Prevents heat-shock induction of these operons.</text>
</comment>
<dbReference type="InterPro" id="IPR021153">
    <property type="entry name" value="HrcA_C"/>
</dbReference>
<dbReference type="InterPro" id="IPR036390">
    <property type="entry name" value="WH_DNA-bd_sf"/>
</dbReference>
<accession>A0ABT4DBM0</accession>
<dbReference type="Proteomes" id="UP001144612">
    <property type="component" value="Unassembled WGS sequence"/>
</dbReference>
<proteinExistence type="inferred from homology"/>
<sequence>MGSYMDERKIKILEAIIRDYIYTGEPVGSRTIAKKYELGVSSATIRNEMSDLEDMGLIEQLHTSSGRKPSDKGYRLYVDKLIQLQQLTTEEELKIKTELINKALFEVDKMVKRATLLLSELTKLTCVVRTPSLKNSHIKTIQLLNIDSNNVLAVIVTQDGIINNNVIRVNEPIENKSLQKISNTLNLRLNGLTIQDINLEVINELKTNLSGFEGIFNGIISALYEALNKSENSEIYCQGASNIFNYAEYKDFERARQFLSLLDNKELIGQLFNNVTFSQNMPEISISIGEENFADDAKDCSIVSAMYSLGDKPLGTIGLIGPTRMQYSKVISLLNKCVKTLNENIKEIYSDD</sequence>
<evidence type="ECO:0000259" key="6">
    <source>
        <dbReference type="Pfam" id="PF01628"/>
    </source>
</evidence>
<dbReference type="InterPro" id="IPR023120">
    <property type="entry name" value="WHTH_transcript_rep_HrcA_IDD"/>
</dbReference>
<dbReference type="Gene3D" id="3.30.450.40">
    <property type="match status" value="1"/>
</dbReference>
<dbReference type="PANTHER" id="PTHR34824:SF1">
    <property type="entry name" value="HEAT-INDUCIBLE TRANSCRIPTION REPRESSOR HRCA"/>
    <property type="match status" value="1"/>
</dbReference>
<evidence type="ECO:0000256" key="4">
    <source>
        <dbReference type="ARBA" id="ARBA00023163"/>
    </source>
</evidence>
<dbReference type="Gene3D" id="3.30.390.60">
    <property type="entry name" value="Heat-inducible transcription repressor hrca homolog, domain 3"/>
    <property type="match status" value="1"/>
</dbReference>
<dbReference type="SUPFAM" id="SSF55781">
    <property type="entry name" value="GAF domain-like"/>
    <property type="match status" value="1"/>
</dbReference>
<dbReference type="NCBIfam" id="TIGR00331">
    <property type="entry name" value="hrcA"/>
    <property type="match status" value="1"/>
</dbReference>
<dbReference type="InterPro" id="IPR029016">
    <property type="entry name" value="GAF-like_dom_sf"/>
</dbReference>
<keyword evidence="1 5" id="KW-0678">Repressor</keyword>
<gene>
    <name evidence="5 7" type="primary">hrcA</name>
    <name evidence="7" type="ORF">OW729_13905</name>
</gene>
<evidence type="ECO:0000256" key="1">
    <source>
        <dbReference type="ARBA" id="ARBA00022491"/>
    </source>
</evidence>
<keyword evidence="8" id="KW-1185">Reference proteome</keyword>
<evidence type="ECO:0000256" key="2">
    <source>
        <dbReference type="ARBA" id="ARBA00023015"/>
    </source>
</evidence>
<dbReference type="HAMAP" id="MF_00081">
    <property type="entry name" value="HrcA"/>
    <property type="match status" value="1"/>
</dbReference>
<dbReference type="SUPFAM" id="SSF46785">
    <property type="entry name" value="Winged helix' DNA-binding domain"/>
    <property type="match status" value="1"/>
</dbReference>
<dbReference type="Gene3D" id="1.10.10.10">
    <property type="entry name" value="Winged helix-like DNA-binding domain superfamily/Winged helix DNA-binding domain"/>
    <property type="match status" value="1"/>
</dbReference>
<evidence type="ECO:0000256" key="5">
    <source>
        <dbReference type="HAMAP-Rule" id="MF_00081"/>
    </source>
</evidence>
<name>A0ABT4DBM0_9CLOT</name>
<comment type="caution">
    <text evidence="7">The sequence shown here is derived from an EMBL/GenBank/DDBJ whole genome shotgun (WGS) entry which is preliminary data.</text>
</comment>
<comment type="similarity">
    <text evidence="5">Belongs to the HrcA family.</text>
</comment>
<organism evidence="7 8">
    <name type="scientific">Clostridium brassicae</name>
    <dbReference type="NCBI Taxonomy" id="2999072"/>
    <lineage>
        <taxon>Bacteria</taxon>
        <taxon>Bacillati</taxon>
        <taxon>Bacillota</taxon>
        <taxon>Clostridia</taxon>
        <taxon>Eubacteriales</taxon>
        <taxon>Clostridiaceae</taxon>
        <taxon>Clostridium</taxon>
    </lineage>
</organism>
<dbReference type="PIRSF" id="PIRSF005485">
    <property type="entry name" value="HrcA"/>
    <property type="match status" value="1"/>
</dbReference>
<feature type="domain" description="Heat-inducible transcription repressor HrcA C-terminal" evidence="6">
    <location>
        <begin position="108"/>
        <end position="331"/>
    </location>
</feature>
<evidence type="ECO:0000313" key="7">
    <source>
        <dbReference type="EMBL" id="MCY6959709.1"/>
    </source>
</evidence>